<feature type="region of interest" description="Disordered" evidence="1">
    <location>
        <begin position="34"/>
        <end position="67"/>
    </location>
</feature>
<evidence type="ECO:0000313" key="2">
    <source>
        <dbReference type="EMBL" id="KOC71319.1"/>
    </source>
</evidence>
<proteinExistence type="predicted"/>
<evidence type="ECO:0000313" key="3">
    <source>
        <dbReference type="Proteomes" id="UP000053825"/>
    </source>
</evidence>
<gene>
    <name evidence="2" type="ORF">WH47_00076</name>
</gene>
<reference evidence="2 3" key="1">
    <citation type="submission" date="2015-07" db="EMBL/GenBank/DDBJ databases">
        <title>The genome of Habropoda laboriosa.</title>
        <authorList>
            <person name="Pan H."/>
            <person name="Kapheim K."/>
        </authorList>
    </citation>
    <scope>NUCLEOTIDE SEQUENCE [LARGE SCALE GENOMIC DNA]</scope>
    <source>
        <strain evidence="2">0110345459</strain>
    </source>
</reference>
<dbReference type="Proteomes" id="UP000053825">
    <property type="component" value="Unassembled WGS sequence"/>
</dbReference>
<keyword evidence="3" id="KW-1185">Reference proteome</keyword>
<dbReference type="AlphaFoldDB" id="A0A0L7RKF4"/>
<organism evidence="2 3">
    <name type="scientific">Habropoda laboriosa</name>
    <dbReference type="NCBI Taxonomy" id="597456"/>
    <lineage>
        <taxon>Eukaryota</taxon>
        <taxon>Metazoa</taxon>
        <taxon>Ecdysozoa</taxon>
        <taxon>Arthropoda</taxon>
        <taxon>Hexapoda</taxon>
        <taxon>Insecta</taxon>
        <taxon>Pterygota</taxon>
        <taxon>Neoptera</taxon>
        <taxon>Endopterygota</taxon>
        <taxon>Hymenoptera</taxon>
        <taxon>Apocrita</taxon>
        <taxon>Aculeata</taxon>
        <taxon>Apoidea</taxon>
        <taxon>Anthophila</taxon>
        <taxon>Apidae</taxon>
        <taxon>Habropoda</taxon>
    </lineage>
</organism>
<feature type="compositionally biased region" description="Basic and acidic residues" evidence="1">
    <location>
        <begin position="44"/>
        <end position="59"/>
    </location>
</feature>
<accession>A0A0L7RKF4</accession>
<evidence type="ECO:0000256" key="1">
    <source>
        <dbReference type="SAM" id="MobiDB-lite"/>
    </source>
</evidence>
<protein>
    <submittedName>
        <fullName evidence="2">Uncharacterized protein</fullName>
    </submittedName>
</protein>
<dbReference type="EMBL" id="KQ414572">
    <property type="protein sequence ID" value="KOC71319.1"/>
    <property type="molecule type" value="Genomic_DNA"/>
</dbReference>
<sequence length="98" mass="11097">MDAWTVLVYLRRSEEVQAPEPAVSRGPVATFGALTSRQVSGKDPATRQVEERRREKDAEECFEAESVAESITESTVEGRVLRVTRTNRHTTDQYTRVD</sequence>
<name>A0A0L7RKF4_9HYME</name>